<dbReference type="FunFam" id="1.20.1250.20:FF:000249">
    <property type="entry name" value="facilitated trehalose transporter Tret1"/>
    <property type="match status" value="1"/>
</dbReference>
<feature type="transmembrane region" description="Helical" evidence="5">
    <location>
        <begin position="196"/>
        <end position="215"/>
    </location>
</feature>
<feature type="transmembrane region" description="Helical" evidence="5">
    <location>
        <begin position="255"/>
        <end position="282"/>
    </location>
</feature>
<dbReference type="AlphaFoldDB" id="A0A0M9ADJ5"/>
<feature type="transmembrane region" description="Helical" evidence="5">
    <location>
        <begin position="409"/>
        <end position="434"/>
    </location>
</feature>
<dbReference type="Pfam" id="PF00083">
    <property type="entry name" value="Sugar_tr"/>
    <property type="match status" value="1"/>
</dbReference>
<dbReference type="SUPFAM" id="SSF103473">
    <property type="entry name" value="MFS general substrate transporter"/>
    <property type="match status" value="1"/>
</dbReference>
<evidence type="ECO:0000256" key="3">
    <source>
        <dbReference type="ARBA" id="ARBA00022989"/>
    </source>
</evidence>
<keyword evidence="4 5" id="KW-0472">Membrane</keyword>
<evidence type="ECO:0000313" key="7">
    <source>
        <dbReference type="EMBL" id="KOX81103.1"/>
    </source>
</evidence>
<dbReference type="EMBL" id="KQ435692">
    <property type="protein sequence ID" value="KOX81103.1"/>
    <property type="molecule type" value="Genomic_DNA"/>
</dbReference>
<dbReference type="PROSITE" id="PS00217">
    <property type="entry name" value="SUGAR_TRANSPORT_2"/>
    <property type="match status" value="1"/>
</dbReference>
<feature type="transmembrane region" description="Helical" evidence="5">
    <location>
        <begin position="375"/>
        <end position="397"/>
    </location>
</feature>
<dbReference type="InterPro" id="IPR005829">
    <property type="entry name" value="Sugar_transporter_CS"/>
</dbReference>
<feature type="domain" description="Major facilitator superfamily (MFS) profile" evidence="6">
    <location>
        <begin position="130"/>
        <end position="562"/>
    </location>
</feature>
<evidence type="ECO:0000256" key="5">
    <source>
        <dbReference type="SAM" id="Phobius"/>
    </source>
</evidence>
<dbReference type="InterPro" id="IPR005828">
    <property type="entry name" value="MFS_sugar_transport-like"/>
</dbReference>
<accession>A0A0M9ADJ5</accession>
<comment type="subcellular location">
    <subcellularLocation>
        <location evidence="1">Membrane</location>
        <topology evidence="1">Multi-pass membrane protein</topology>
    </subcellularLocation>
</comment>
<feature type="transmembrane region" description="Helical" evidence="5">
    <location>
        <begin position="288"/>
        <end position="308"/>
    </location>
</feature>
<dbReference type="InterPro" id="IPR020846">
    <property type="entry name" value="MFS_dom"/>
</dbReference>
<name>A0A0M9ADJ5_9HYME</name>
<evidence type="ECO:0000256" key="1">
    <source>
        <dbReference type="ARBA" id="ARBA00004141"/>
    </source>
</evidence>
<dbReference type="Gene3D" id="1.20.1250.20">
    <property type="entry name" value="MFS general substrate transporter like domains"/>
    <property type="match status" value="1"/>
</dbReference>
<dbReference type="InterPro" id="IPR036259">
    <property type="entry name" value="MFS_trans_sf"/>
</dbReference>
<keyword evidence="3 5" id="KW-1133">Transmembrane helix</keyword>
<feature type="transmembrane region" description="Helical" evidence="5">
    <location>
        <begin position="533"/>
        <end position="558"/>
    </location>
</feature>
<feature type="transmembrane region" description="Helical" evidence="5">
    <location>
        <begin position="124"/>
        <end position="151"/>
    </location>
</feature>
<dbReference type="PROSITE" id="PS50850">
    <property type="entry name" value="MFS"/>
    <property type="match status" value="1"/>
</dbReference>
<evidence type="ECO:0000259" key="6">
    <source>
        <dbReference type="PROSITE" id="PS50850"/>
    </source>
</evidence>
<evidence type="ECO:0000313" key="8">
    <source>
        <dbReference type="Proteomes" id="UP000053105"/>
    </source>
</evidence>
<reference evidence="7 8" key="1">
    <citation type="submission" date="2015-07" db="EMBL/GenBank/DDBJ databases">
        <title>The genome of Melipona quadrifasciata.</title>
        <authorList>
            <person name="Pan H."/>
            <person name="Kapheim K."/>
        </authorList>
    </citation>
    <scope>NUCLEOTIDE SEQUENCE [LARGE SCALE GENOMIC DNA]</scope>
    <source>
        <strain evidence="7">0111107301</strain>
        <tissue evidence="7">Whole body</tissue>
    </source>
</reference>
<keyword evidence="2 5" id="KW-0812">Transmembrane</keyword>
<dbReference type="PROSITE" id="PS00216">
    <property type="entry name" value="SUGAR_TRANSPORT_1"/>
    <property type="match status" value="1"/>
</dbReference>
<organism evidence="7 8">
    <name type="scientific">Melipona quadrifasciata</name>
    <dbReference type="NCBI Taxonomy" id="166423"/>
    <lineage>
        <taxon>Eukaryota</taxon>
        <taxon>Metazoa</taxon>
        <taxon>Ecdysozoa</taxon>
        <taxon>Arthropoda</taxon>
        <taxon>Hexapoda</taxon>
        <taxon>Insecta</taxon>
        <taxon>Pterygota</taxon>
        <taxon>Neoptera</taxon>
        <taxon>Endopterygota</taxon>
        <taxon>Hymenoptera</taxon>
        <taxon>Apocrita</taxon>
        <taxon>Aculeata</taxon>
        <taxon>Apoidea</taxon>
        <taxon>Anthophila</taxon>
        <taxon>Apidae</taxon>
        <taxon>Melipona</taxon>
    </lineage>
</organism>
<dbReference type="STRING" id="166423.A0A0M9ADJ5"/>
<dbReference type="PANTHER" id="PTHR48021">
    <property type="match status" value="1"/>
</dbReference>
<evidence type="ECO:0000256" key="4">
    <source>
        <dbReference type="ARBA" id="ARBA00023136"/>
    </source>
</evidence>
<dbReference type="PANTHER" id="PTHR48021:SF7">
    <property type="entry name" value="RH09188P"/>
    <property type="match status" value="1"/>
</dbReference>
<evidence type="ECO:0000256" key="2">
    <source>
        <dbReference type="ARBA" id="ARBA00022692"/>
    </source>
</evidence>
<dbReference type="Proteomes" id="UP000053105">
    <property type="component" value="Unassembled WGS sequence"/>
</dbReference>
<dbReference type="GO" id="GO:0016020">
    <property type="term" value="C:membrane"/>
    <property type="evidence" value="ECO:0007669"/>
    <property type="project" value="UniProtKB-SubCell"/>
</dbReference>
<protein>
    <submittedName>
        <fullName evidence="7">Facilitated trehalose transporter Tret1</fullName>
    </submittedName>
</protein>
<dbReference type="GO" id="GO:0022857">
    <property type="term" value="F:transmembrane transporter activity"/>
    <property type="evidence" value="ECO:0007669"/>
    <property type="project" value="InterPro"/>
</dbReference>
<proteinExistence type="predicted"/>
<feature type="transmembrane region" description="Helical" evidence="5">
    <location>
        <begin position="171"/>
        <end position="189"/>
    </location>
</feature>
<feature type="transmembrane region" description="Helical" evidence="5">
    <location>
        <begin position="221"/>
        <end position="243"/>
    </location>
</feature>
<gene>
    <name evidence="7" type="ORF">WN51_10028</name>
</gene>
<keyword evidence="8" id="KW-1185">Reference proteome</keyword>
<sequence length="598" mass="65819">MGCGAWPFLVGGAIYLVNSNNERDSSLLNRRNLWYLEDSVSVGGFLLPTYRQIFLEEQAVSSRTRLNNKEESHSMLEYHSVDHAQAIRRENVCEDIENNNTQDKNQNFDDKQDVIHYSSNSKGIFAQCLVSGAVLLLAAGGGMPIGYSAILLPQLIEENGTMHVDQELGSWIVHSLATPIGSLVSGALLDEIGRRGSLQFSAVPLCIGWFIMGFAKSIPSLLIGRVVLGFSVGSMAVPAQVILGEMADPKLRGFLTGGTLAFYCLGILIIYALGACFTWNIVAFYGSILPVIALIALILIPESPVWLVKRKKSDKARKALLWLRGGNMQQVNAEMGILEARMKTDLAQIATNMSWLEKISSVISMLLDSSVFKPLTIINIFNILQLISGTFVIIFYAVNLIEDIGGGNINNYLAAVVTAVTRLLFSSVASILLLKMSRRYLGMFSALGTAFTSLIIAGYLLIKEESPIDIYVIGIFLLLYVAASSVGLMIFPGLMVAELLPQRARGIGGGCNFFFFNLFIFIITKIFPTVSDAVGIIGVFTIFGISALLEAIFIYVALPETKNCTLQEIEDYFQQDNLLWITRSRERRNNEPFVVHKN</sequence>
<dbReference type="InterPro" id="IPR050549">
    <property type="entry name" value="MFS_Trehalose_Transporter"/>
</dbReference>
<feature type="transmembrane region" description="Helical" evidence="5">
    <location>
        <begin position="468"/>
        <end position="494"/>
    </location>
</feature>
<feature type="transmembrane region" description="Helical" evidence="5">
    <location>
        <begin position="441"/>
        <end position="462"/>
    </location>
</feature>
<feature type="transmembrane region" description="Helical" evidence="5">
    <location>
        <begin position="506"/>
        <end position="527"/>
    </location>
</feature>
<dbReference type="OrthoDB" id="4142200at2759"/>